<evidence type="ECO:0000256" key="3">
    <source>
        <dbReference type="ARBA" id="ARBA00022448"/>
    </source>
</evidence>
<accession>A0ABU0F9R9</accession>
<dbReference type="InterPro" id="IPR000515">
    <property type="entry name" value="MetI-like"/>
</dbReference>
<evidence type="ECO:0000256" key="8">
    <source>
        <dbReference type="ARBA" id="ARBA00023136"/>
    </source>
</evidence>
<keyword evidence="4" id="KW-1003">Cell membrane</keyword>
<evidence type="ECO:0000256" key="9">
    <source>
        <dbReference type="RuleBase" id="RU363032"/>
    </source>
</evidence>
<keyword evidence="6" id="KW-0029">Amino-acid transport</keyword>
<evidence type="ECO:0000256" key="1">
    <source>
        <dbReference type="ARBA" id="ARBA00004429"/>
    </source>
</evidence>
<dbReference type="InterPro" id="IPR010065">
    <property type="entry name" value="AA_ABC_transptr_permease_3TM"/>
</dbReference>
<proteinExistence type="inferred from homology"/>
<evidence type="ECO:0000313" key="11">
    <source>
        <dbReference type="EMBL" id="MDQ0391359.1"/>
    </source>
</evidence>
<gene>
    <name evidence="11" type="ORF">J3R73_001151</name>
</gene>
<dbReference type="PANTHER" id="PTHR30614">
    <property type="entry name" value="MEMBRANE COMPONENT OF AMINO ACID ABC TRANSPORTER"/>
    <property type="match status" value="1"/>
</dbReference>
<evidence type="ECO:0000256" key="7">
    <source>
        <dbReference type="ARBA" id="ARBA00022989"/>
    </source>
</evidence>
<dbReference type="CDD" id="cd06261">
    <property type="entry name" value="TM_PBP2"/>
    <property type="match status" value="1"/>
</dbReference>
<dbReference type="EMBL" id="JAUSVK010000001">
    <property type="protein sequence ID" value="MDQ0391359.1"/>
    <property type="molecule type" value="Genomic_DNA"/>
</dbReference>
<evidence type="ECO:0000256" key="2">
    <source>
        <dbReference type="ARBA" id="ARBA00010072"/>
    </source>
</evidence>
<comment type="caution">
    <text evidence="11">The sequence shown here is derived from an EMBL/GenBank/DDBJ whole genome shotgun (WGS) entry which is preliminary data.</text>
</comment>
<dbReference type="InterPro" id="IPR035906">
    <property type="entry name" value="MetI-like_sf"/>
</dbReference>
<comment type="similarity">
    <text evidence="2">Belongs to the binding-protein-dependent transport system permease family. HisMQ subfamily.</text>
</comment>
<dbReference type="NCBIfam" id="TIGR01726">
    <property type="entry name" value="HEQRo_perm_3TM"/>
    <property type="match status" value="1"/>
</dbReference>
<dbReference type="PROSITE" id="PS50928">
    <property type="entry name" value="ABC_TM1"/>
    <property type="match status" value="1"/>
</dbReference>
<sequence length="216" mass="23855">MDFDFSFAVEILPDLLRGAVVTLEVVLAGFVAALFGGLLLAVARQAGNAPLRAACTAYIEFMRNTPLLVQIYFLFFVLPLWGLTFTAITTGILALGLNYSAYLAEVYRGGIDSVPRGQWEAAGALDMSPRDTWLRIVLPQAIPPMVPVLGNYLIGMFKDTPLLAVITIPEMMQVVKQIAGETYRYNEPYTLLALIFLAMSLPASFLFRTIERRLRG</sequence>
<evidence type="ECO:0000256" key="6">
    <source>
        <dbReference type="ARBA" id="ARBA00022970"/>
    </source>
</evidence>
<evidence type="ECO:0000313" key="12">
    <source>
        <dbReference type="Proteomes" id="UP001237448"/>
    </source>
</evidence>
<protein>
    <submittedName>
        <fullName evidence="11">Polar amino acid transport system permease protein</fullName>
    </submittedName>
</protein>
<keyword evidence="7 9" id="KW-1133">Transmembrane helix</keyword>
<dbReference type="Proteomes" id="UP001237448">
    <property type="component" value="Unassembled WGS sequence"/>
</dbReference>
<feature type="domain" description="ABC transmembrane type-1" evidence="10">
    <location>
        <begin position="19"/>
        <end position="207"/>
    </location>
</feature>
<dbReference type="PANTHER" id="PTHR30614:SF0">
    <property type="entry name" value="L-CYSTINE TRANSPORT SYSTEM PERMEASE PROTEIN TCYL"/>
    <property type="match status" value="1"/>
</dbReference>
<dbReference type="Pfam" id="PF00528">
    <property type="entry name" value="BPD_transp_1"/>
    <property type="match status" value="1"/>
</dbReference>
<comment type="subcellular location">
    <subcellularLocation>
        <location evidence="1">Cell inner membrane</location>
        <topology evidence="1">Multi-pass membrane protein</topology>
    </subcellularLocation>
    <subcellularLocation>
        <location evidence="9">Cell membrane</location>
        <topology evidence="9">Multi-pass membrane protein</topology>
    </subcellularLocation>
</comment>
<keyword evidence="5 9" id="KW-0812">Transmembrane</keyword>
<dbReference type="Gene3D" id="1.10.3720.10">
    <property type="entry name" value="MetI-like"/>
    <property type="match status" value="1"/>
</dbReference>
<evidence type="ECO:0000256" key="5">
    <source>
        <dbReference type="ARBA" id="ARBA00022692"/>
    </source>
</evidence>
<evidence type="ECO:0000256" key="4">
    <source>
        <dbReference type="ARBA" id="ARBA00022475"/>
    </source>
</evidence>
<keyword evidence="3 9" id="KW-0813">Transport</keyword>
<name>A0ABU0F9R9_9HYPH</name>
<dbReference type="InterPro" id="IPR014341">
    <property type="entry name" value="Ectoine_EhuD"/>
</dbReference>
<feature type="transmembrane region" description="Helical" evidence="9">
    <location>
        <begin position="71"/>
        <end position="97"/>
    </location>
</feature>
<keyword evidence="12" id="KW-1185">Reference proteome</keyword>
<organism evidence="11 12">
    <name type="scientific">Labrys monachus</name>
    <dbReference type="NCBI Taxonomy" id="217067"/>
    <lineage>
        <taxon>Bacteria</taxon>
        <taxon>Pseudomonadati</taxon>
        <taxon>Pseudomonadota</taxon>
        <taxon>Alphaproteobacteria</taxon>
        <taxon>Hyphomicrobiales</taxon>
        <taxon>Xanthobacteraceae</taxon>
        <taxon>Labrys</taxon>
    </lineage>
</organism>
<dbReference type="NCBIfam" id="TIGR03003">
    <property type="entry name" value="ectoine_ehuD"/>
    <property type="match status" value="1"/>
</dbReference>
<keyword evidence="8 9" id="KW-0472">Membrane</keyword>
<evidence type="ECO:0000259" key="10">
    <source>
        <dbReference type="PROSITE" id="PS50928"/>
    </source>
</evidence>
<feature type="transmembrane region" description="Helical" evidence="9">
    <location>
        <begin position="189"/>
        <end position="207"/>
    </location>
</feature>
<feature type="transmembrane region" description="Helical" evidence="9">
    <location>
        <begin position="20"/>
        <end position="42"/>
    </location>
</feature>
<dbReference type="InterPro" id="IPR043429">
    <property type="entry name" value="ArtM/GltK/GlnP/TcyL/YhdX-like"/>
</dbReference>
<dbReference type="RefSeq" id="WP_307423546.1">
    <property type="nucleotide sequence ID" value="NZ_JAUSVK010000001.1"/>
</dbReference>
<dbReference type="SUPFAM" id="SSF161098">
    <property type="entry name" value="MetI-like"/>
    <property type="match status" value="1"/>
</dbReference>
<reference evidence="11 12" key="1">
    <citation type="submission" date="2023-07" db="EMBL/GenBank/DDBJ databases">
        <title>Genomic Encyclopedia of Type Strains, Phase IV (KMG-IV): sequencing the most valuable type-strain genomes for metagenomic binning, comparative biology and taxonomic classification.</title>
        <authorList>
            <person name="Goeker M."/>
        </authorList>
    </citation>
    <scope>NUCLEOTIDE SEQUENCE [LARGE SCALE GENOMIC DNA]</scope>
    <source>
        <strain evidence="11 12">DSM 5896</strain>
    </source>
</reference>